<gene>
    <name evidence="3" type="ORF">B4N89_37035</name>
</gene>
<feature type="compositionally biased region" description="Basic and acidic residues" evidence="1">
    <location>
        <begin position="1"/>
        <end position="10"/>
    </location>
</feature>
<dbReference type="STRING" id="159449.B4N89_37035"/>
<name>A0A1T3NMD1_9ACTN</name>
<feature type="region of interest" description="Disordered" evidence="1">
    <location>
        <begin position="66"/>
        <end position="108"/>
    </location>
</feature>
<feature type="transmembrane region" description="Helical" evidence="2">
    <location>
        <begin position="117"/>
        <end position="137"/>
    </location>
</feature>
<evidence type="ECO:0008006" key="5">
    <source>
        <dbReference type="Google" id="ProtNLM"/>
    </source>
</evidence>
<sequence length="246" mass="26145">MYDGFGHDLSHSPTIPTPHDAVPPLLGPEDWPTLETGAPSAASSGSEAAEEERRFEAELARLLERPASSAPTAASDALPTVGIGTPVGHRRRTSTTGKPARQPATGATALDRLSHTMVAATIVLVTTISLLGAAVTLEPLRHAAATERGTARWWPVLVHGPWIVACLSIVRSSLHYHRAVHAWIVAITFAGLSMALAVTDAPKNPHGIVTATLPAIAMTACLHQLVRQITLTRPPRRTNRSPRSRL</sequence>
<dbReference type="Proteomes" id="UP000190037">
    <property type="component" value="Unassembled WGS sequence"/>
</dbReference>
<feature type="region of interest" description="Disordered" evidence="1">
    <location>
        <begin position="1"/>
        <end position="54"/>
    </location>
</feature>
<dbReference type="RefSeq" id="WP_078980963.1">
    <property type="nucleotide sequence ID" value="NZ_MWQN01000003.1"/>
</dbReference>
<feature type="compositionally biased region" description="Low complexity" evidence="1">
    <location>
        <begin position="37"/>
        <end position="47"/>
    </location>
</feature>
<feature type="transmembrane region" description="Helical" evidence="2">
    <location>
        <begin position="152"/>
        <end position="170"/>
    </location>
</feature>
<evidence type="ECO:0000256" key="2">
    <source>
        <dbReference type="SAM" id="Phobius"/>
    </source>
</evidence>
<evidence type="ECO:0000313" key="4">
    <source>
        <dbReference type="Proteomes" id="UP000190037"/>
    </source>
</evidence>
<keyword evidence="4" id="KW-1185">Reference proteome</keyword>
<accession>A0A1T3NMD1</accession>
<dbReference type="EMBL" id="MWQN01000003">
    <property type="protein sequence ID" value="OPC77870.1"/>
    <property type="molecule type" value="Genomic_DNA"/>
</dbReference>
<keyword evidence="2" id="KW-1133">Transmembrane helix</keyword>
<proteinExistence type="predicted"/>
<feature type="transmembrane region" description="Helical" evidence="2">
    <location>
        <begin position="205"/>
        <end position="226"/>
    </location>
</feature>
<dbReference type="AlphaFoldDB" id="A0A1T3NMD1"/>
<reference evidence="3 4" key="1">
    <citation type="submission" date="2017-03" db="EMBL/GenBank/DDBJ databases">
        <title>Draft genome sequence of Streptomyces scabrisporus NF3, endophyte isolated from Amphipterygium adstringens.</title>
        <authorList>
            <person name="Vazquez M."/>
            <person name="Ceapa C.D."/>
            <person name="Rodriguez Luna D."/>
            <person name="Sanchez Esquivel S."/>
        </authorList>
    </citation>
    <scope>NUCLEOTIDE SEQUENCE [LARGE SCALE GENOMIC DNA]</scope>
    <source>
        <strain evidence="3 4">NF3</strain>
    </source>
</reference>
<evidence type="ECO:0000313" key="3">
    <source>
        <dbReference type="EMBL" id="OPC77870.1"/>
    </source>
</evidence>
<feature type="transmembrane region" description="Helical" evidence="2">
    <location>
        <begin position="182"/>
        <end position="199"/>
    </location>
</feature>
<evidence type="ECO:0000256" key="1">
    <source>
        <dbReference type="SAM" id="MobiDB-lite"/>
    </source>
</evidence>
<keyword evidence="2" id="KW-0472">Membrane</keyword>
<organism evidence="3 4">
    <name type="scientific">Embleya scabrispora</name>
    <dbReference type="NCBI Taxonomy" id="159449"/>
    <lineage>
        <taxon>Bacteria</taxon>
        <taxon>Bacillati</taxon>
        <taxon>Actinomycetota</taxon>
        <taxon>Actinomycetes</taxon>
        <taxon>Kitasatosporales</taxon>
        <taxon>Streptomycetaceae</taxon>
        <taxon>Embleya</taxon>
    </lineage>
</organism>
<protein>
    <recommendedName>
        <fullName evidence="5">DUF2637 domain-containing protein</fullName>
    </recommendedName>
</protein>
<keyword evidence="2" id="KW-0812">Transmembrane</keyword>
<comment type="caution">
    <text evidence="3">The sequence shown here is derived from an EMBL/GenBank/DDBJ whole genome shotgun (WGS) entry which is preliminary data.</text>
</comment>
<feature type="compositionally biased region" description="Low complexity" evidence="1">
    <location>
        <begin position="66"/>
        <end position="79"/>
    </location>
</feature>